<dbReference type="Proteomes" id="UP001433268">
    <property type="component" value="Unassembled WGS sequence"/>
</dbReference>
<dbReference type="EMBL" id="JAQQWN010000008">
    <property type="protein sequence ID" value="KAK8070501.1"/>
    <property type="molecule type" value="Genomic_DNA"/>
</dbReference>
<evidence type="ECO:0000256" key="1">
    <source>
        <dbReference type="SAM" id="SignalP"/>
    </source>
</evidence>
<protein>
    <recommendedName>
        <fullName evidence="4">Antifungal protein</fullName>
    </recommendedName>
</protein>
<keyword evidence="1" id="KW-0732">Signal</keyword>
<proteinExistence type="predicted"/>
<organism evidence="2 3">
    <name type="scientific">Apiospora hydei</name>
    <dbReference type="NCBI Taxonomy" id="1337664"/>
    <lineage>
        <taxon>Eukaryota</taxon>
        <taxon>Fungi</taxon>
        <taxon>Dikarya</taxon>
        <taxon>Ascomycota</taxon>
        <taxon>Pezizomycotina</taxon>
        <taxon>Sordariomycetes</taxon>
        <taxon>Xylariomycetidae</taxon>
        <taxon>Amphisphaeriales</taxon>
        <taxon>Apiosporaceae</taxon>
        <taxon>Apiospora</taxon>
    </lineage>
</organism>
<dbReference type="GeneID" id="92048079"/>
<feature type="signal peptide" evidence="1">
    <location>
        <begin position="1"/>
        <end position="19"/>
    </location>
</feature>
<evidence type="ECO:0000313" key="3">
    <source>
        <dbReference type="Proteomes" id="UP001433268"/>
    </source>
</evidence>
<keyword evidence="3" id="KW-1185">Reference proteome</keyword>
<evidence type="ECO:0000313" key="2">
    <source>
        <dbReference type="EMBL" id="KAK8070501.1"/>
    </source>
</evidence>
<comment type="caution">
    <text evidence="2">The sequence shown here is derived from an EMBL/GenBank/DDBJ whole genome shotgun (WGS) entry which is preliminary data.</text>
</comment>
<sequence>MQFSTLLVAAIASASAVYAVPAKQGEDPQANDPNSDVPSKQACNGFSCNYALQNLPCTQGTSAKGDGGGDGKRCDVYNFGNGKAYAICPGKAS</sequence>
<feature type="chain" id="PRO_5045561642" description="Antifungal protein" evidence="1">
    <location>
        <begin position="20"/>
        <end position="93"/>
    </location>
</feature>
<name>A0ABR1VGY5_9PEZI</name>
<gene>
    <name evidence="2" type="ORF">PG997_010704</name>
</gene>
<evidence type="ECO:0008006" key="4">
    <source>
        <dbReference type="Google" id="ProtNLM"/>
    </source>
</evidence>
<dbReference type="RefSeq" id="XP_066664309.1">
    <property type="nucleotide sequence ID" value="XM_066815019.1"/>
</dbReference>
<reference evidence="2 3" key="1">
    <citation type="submission" date="2023-01" db="EMBL/GenBank/DDBJ databases">
        <title>Analysis of 21 Apiospora genomes using comparative genomics revels a genus with tremendous synthesis potential of carbohydrate active enzymes and secondary metabolites.</title>
        <authorList>
            <person name="Sorensen T."/>
        </authorList>
    </citation>
    <scope>NUCLEOTIDE SEQUENCE [LARGE SCALE GENOMIC DNA]</scope>
    <source>
        <strain evidence="2 3">CBS 114990</strain>
    </source>
</reference>
<accession>A0ABR1VGY5</accession>